<evidence type="ECO:0000256" key="7">
    <source>
        <dbReference type="ARBA" id="ARBA00023288"/>
    </source>
</evidence>
<gene>
    <name evidence="10" type="ORF">NQ314_011638</name>
</gene>
<comment type="subcellular location">
    <subcellularLocation>
        <location evidence="1">Membrane</location>
        <topology evidence="1">Lipid-anchor</topology>
        <topology evidence="1">GPI-anchor</topology>
    </subcellularLocation>
</comment>
<keyword evidence="4 9" id="KW-0732">Signal</keyword>
<feature type="chain" id="PRO_5043642274" evidence="9">
    <location>
        <begin position="22"/>
        <end position="156"/>
    </location>
</feature>
<evidence type="ECO:0000256" key="1">
    <source>
        <dbReference type="ARBA" id="ARBA00004589"/>
    </source>
</evidence>
<reference evidence="10" key="1">
    <citation type="journal article" date="2023" name="Insect Mol. Biol.">
        <title>Genome sequencing provides insights into the evolution of gene families encoding plant cell wall-degrading enzymes in longhorned beetles.</title>
        <authorList>
            <person name="Shin N.R."/>
            <person name="Okamura Y."/>
            <person name="Kirsch R."/>
            <person name="Pauchet Y."/>
        </authorList>
    </citation>
    <scope>NUCLEOTIDE SEQUENCE</scope>
    <source>
        <strain evidence="10">RBIC_L_NR</strain>
    </source>
</reference>
<dbReference type="InterPro" id="IPR050975">
    <property type="entry name" value="Sleep_regulator"/>
</dbReference>
<comment type="caution">
    <text evidence="10">The sequence shown here is derived from an EMBL/GenBank/DDBJ whole genome shotgun (WGS) entry which is preliminary data.</text>
</comment>
<keyword evidence="2" id="KW-0336">GPI-anchor</keyword>
<proteinExistence type="predicted"/>
<keyword evidence="6 8" id="KW-0472">Membrane</keyword>
<dbReference type="AlphaFoldDB" id="A0AAV8XHD8"/>
<dbReference type="GO" id="GO:0098552">
    <property type="term" value="C:side of membrane"/>
    <property type="evidence" value="ECO:0007669"/>
    <property type="project" value="UniProtKB-KW"/>
</dbReference>
<evidence type="ECO:0000256" key="4">
    <source>
        <dbReference type="ARBA" id="ARBA00022729"/>
    </source>
</evidence>
<evidence type="ECO:0000256" key="5">
    <source>
        <dbReference type="ARBA" id="ARBA00022989"/>
    </source>
</evidence>
<dbReference type="Proteomes" id="UP001162156">
    <property type="component" value="Unassembled WGS sequence"/>
</dbReference>
<accession>A0AAV8XHD8</accession>
<evidence type="ECO:0000256" key="6">
    <source>
        <dbReference type="ARBA" id="ARBA00023136"/>
    </source>
</evidence>
<keyword evidence="2" id="KW-0325">Glycoprotein</keyword>
<keyword evidence="3 8" id="KW-0812">Transmembrane</keyword>
<keyword evidence="7" id="KW-0449">Lipoprotein</keyword>
<dbReference type="PANTHER" id="PTHR33562">
    <property type="entry name" value="ATILLA, ISOFORM B-RELATED-RELATED"/>
    <property type="match status" value="1"/>
</dbReference>
<feature type="signal peptide" evidence="9">
    <location>
        <begin position="1"/>
        <end position="21"/>
    </location>
</feature>
<protein>
    <submittedName>
        <fullName evidence="10">Uncharacterized protein</fullName>
    </submittedName>
</protein>
<evidence type="ECO:0000313" key="11">
    <source>
        <dbReference type="Proteomes" id="UP001162156"/>
    </source>
</evidence>
<evidence type="ECO:0000256" key="9">
    <source>
        <dbReference type="SAM" id="SignalP"/>
    </source>
</evidence>
<keyword evidence="11" id="KW-1185">Reference proteome</keyword>
<evidence type="ECO:0000313" key="10">
    <source>
        <dbReference type="EMBL" id="KAJ8938004.1"/>
    </source>
</evidence>
<organism evidence="10 11">
    <name type="scientific">Rhamnusium bicolor</name>
    <dbReference type="NCBI Taxonomy" id="1586634"/>
    <lineage>
        <taxon>Eukaryota</taxon>
        <taxon>Metazoa</taxon>
        <taxon>Ecdysozoa</taxon>
        <taxon>Arthropoda</taxon>
        <taxon>Hexapoda</taxon>
        <taxon>Insecta</taxon>
        <taxon>Pterygota</taxon>
        <taxon>Neoptera</taxon>
        <taxon>Endopterygota</taxon>
        <taxon>Coleoptera</taxon>
        <taxon>Polyphaga</taxon>
        <taxon>Cucujiformia</taxon>
        <taxon>Chrysomeloidea</taxon>
        <taxon>Cerambycidae</taxon>
        <taxon>Lepturinae</taxon>
        <taxon>Rhagiini</taxon>
        <taxon>Rhamnusium</taxon>
    </lineage>
</organism>
<feature type="transmembrane region" description="Helical" evidence="8">
    <location>
        <begin position="134"/>
        <end position="155"/>
    </location>
</feature>
<dbReference type="EMBL" id="JANEYF010003241">
    <property type="protein sequence ID" value="KAJ8938004.1"/>
    <property type="molecule type" value="Genomic_DNA"/>
</dbReference>
<evidence type="ECO:0000256" key="3">
    <source>
        <dbReference type="ARBA" id="ARBA00022692"/>
    </source>
</evidence>
<evidence type="ECO:0000256" key="2">
    <source>
        <dbReference type="ARBA" id="ARBA00022622"/>
    </source>
</evidence>
<name>A0AAV8XHD8_9CUCU</name>
<keyword evidence="5 8" id="KW-1133">Transmembrane helix</keyword>
<evidence type="ECO:0000256" key="8">
    <source>
        <dbReference type="SAM" id="Phobius"/>
    </source>
</evidence>
<sequence>MASTLLYTLVCFTVTIALGSCQNLSCYDCDPRNFGVDCGRPAENNVRSVPCYPEVENGTAVCLSAYFNFTGERINDTGIYRGCKTLRPDVSDFCDWFRQETNALNLTVTSCASCNTTRCNVIKFNPDGTSSAEITSTAIFMLVLNTIFVLLLTGFD</sequence>